<reference evidence="2 3" key="1">
    <citation type="submission" date="2023-06" db="EMBL/GenBank/DDBJ databases">
        <title>Roseiconus lacunae JC819 isolated from Gulf of Mannar region, Tamil Nadu.</title>
        <authorList>
            <person name="Pk S."/>
            <person name="Ch S."/>
            <person name="Ch V.R."/>
        </authorList>
    </citation>
    <scope>NUCLEOTIDE SEQUENCE [LARGE SCALE GENOMIC DNA]</scope>
    <source>
        <strain evidence="2 3">JC819</strain>
    </source>
</reference>
<feature type="transmembrane region" description="Helical" evidence="1">
    <location>
        <begin position="270"/>
        <end position="290"/>
    </location>
</feature>
<keyword evidence="3" id="KW-1185">Reference proteome</keyword>
<feature type="transmembrane region" description="Helical" evidence="1">
    <location>
        <begin position="297"/>
        <end position="319"/>
    </location>
</feature>
<feature type="transmembrane region" description="Helical" evidence="1">
    <location>
        <begin position="90"/>
        <end position="110"/>
    </location>
</feature>
<dbReference type="RefSeq" id="WP_289163106.1">
    <property type="nucleotide sequence ID" value="NZ_JASZZN010000005.1"/>
</dbReference>
<evidence type="ECO:0000256" key="1">
    <source>
        <dbReference type="SAM" id="Phobius"/>
    </source>
</evidence>
<feature type="transmembrane region" description="Helical" evidence="1">
    <location>
        <begin position="177"/>
        <end position="198"/>
    </location>
</feature>
<accession>A0ABT7PGX2</accession>
<evidence type="ECO:0000313" key="2">
    <source>
        <dbReference type="EMBL" id="MDM4015608.1"/>
    </source>
</evidence>
<feature type="transmembrane region" description="Helical" evidence="1">
    <location>
        <begin position="116"/>
        <end position="137"/>
    </location>
</feature>
<feature type="transmembrane region" description="Helical" evidence="1">
    <location>
        <begin position="231"/>
        <end position="250"/>
    </location>
</feature>
<gene>
    <name evidence="2" type="ORF">QTN89_09225</name>
</gene>
<organism evidence="2 3">
    <name type="scientific">Roseiconus lacunae</name>
    <dbReference type="NCBI Taxonomy" id="2605694"/>
    <lineage>
        <taxon>Bacteria</taxon>
        <taxon>Pseudomonadati</taxon>
        <taxon>Planctomycetota</taxon>
        <taxon>Planctomycetia</taxon>
        <taxon>Pirellulales</taxon>
        <taxon>Pirellulaceae</taxon>
        <taxon>Roseiconus</taxon>
    </lineage>
</organism>
<comment type="caution">
    <text evidence="2">The sequence shown here is derived from an EMBL/GenBank/DDBJ whole genome shotgun (WGS) entry which is preliminary data.</text>
</comment>
<keyword evidence="1" id="KW-0812">Transmembrane</keyword>
<feature type="transmembrane region" description="Helical" evidence="1">
    <location>
        <begin position="397"/>
        <end position="420"/>
    </location>
</feature>
<feature type="transmembrane region" description="Helical" evidence="1">
    <location>
        <begin position="365"/>
        <end position="385"/>
    </location>
</feature>
<protein>
    <submittedName>
        <fullName evidence="2">DUF5690 family protein</fullName>
    </submittedName>
</protein>
<dbReference type="InterPro" id="IPR043745">
    <property type="entry name" value="DUF5690"/>
</dbReference>
<proteinExistence type="predicted"/>
<keyword evidence="1" id="KW-0472">Membrane</keyword>
<keyword evidence="1" id="KW-1133">Transmembrane helix</keyword>
<dbReference type="Pfam" id="PF18943">
    <property type="entry name" value="DUF5690"/>
    <property type="match status" value="1"/>
</dbReference>
<name>A0ABT7PGX2_9BACT</name>
<feature type="transmembrane region" description="Helical" evidence="1">
    <location>
        <begin position="144"/>
        <end position="165"/>
    </location>
</feature>
<feature type="transmembrane region" description="Helical" evidence="1">
    <location>
        <begin position="21"/>
        <end position="39"/>
    </location>
</feature>
<feature type="transmembrane region" description="Helical" evidence="1">
    <location>
        <begin position="325"/>
        <end position="345"/>
    </location>
</feature>
<evidence type="ECO:0000313" key="3">
    <source>
        <dbReference type="Proteomes" id="UP001239462"/>
    </source>
</evidence>
<dbReference type="Proteomes" id="UP001239462">
    <property type="component" value="Unassembled WGS sequence"/>
</dbReference>
<sequence length="440" mass="48448">MKDSSSSSLSNWLSGAPKSVFSAYCITAAFGTYFCMYAFRKPFTAATYEDAVWLGIGLKTILVASQTAGYTLSKFIGIKVVSEMPARYRAVSIVAMIAIAELALLLFGLTPAPWNAIWLFVNGLPLGMVFGLVLGFLEGRRVTEALSAGLCASFIISSGFVKSVGRSLILDYSVDPYWMPFLTGLIFVIPLLMFVWMLSQVPPPSAEDEALRSKRVPMLRSDRRQFMRRHAFGLIGLLTMYTLLTLIRSVRDDFAVEIWRDMGVTDEPDVFARSEFWVMIGVILINALAVTIKNNRVAFLSSIGLIGSGFVVVIGAVIGQRAGSLSPMTFMVILGLGMYIPYVAYHTTVFERMFAAFREVGTIGYLMYLADAIGYLGYVAVMVFRNSSSDQFEYLKLLNWLSISVALCSTVITGALAIYYSRVIPKQESLQRASGLVEGT</sequence>
<dbReference type="EMBL" id="JASZZN010000005">
    <property type="protein sequence ID" value="MDM4015608.1"/>
    <property type="molecule type" value="Genomic_DNA"/>
</dbReference>